<dbReference type="Proteomes" id="UP001501578">
    <property type="component" value="Unassembled WGS sequence"/>
</dbReference>
<evidence type="ECO:0000313" key="1">
    <source>
        <dbReference type="EMBL" id="GAA0917574.1"/>
    </source>
</evidence>
<protein>
    <recommendedName>
        <fullName evidence="3">Nucleotidyltransferase family protein</fullName>
    </recommendedName>
</protein>
<comment type="caution">
    <text evidence="1">The sequence shown here is derived from an EMBL/GenBank/DDBJ whole genome shotgun (WGS) entry which is preliminary data.</text>
</comment>
<name>A0ABN1NV38_9ACTN</name>
<reference evidence="1 2" key="1">
    <citation type="journal article" date="2019" name="Int. J. Syst. Evol. Microbiol.">
        <title>The Global Catalogue of Microorganisms (GCM) 10K type strain sequencing project: providing services to taxonomists for standard genome sequencing and annotation.</title>
        <authorList>
            <consortium name="The Broad Institute Genomics Platform"/>
            <consortium name="The Broad Institute Genome Sequencing Center for Infectious Disease"/>
            <person name="Wu L."/>
            <person name="Ma J."/>
        </authorList>
    </citation>
    <scope>NUCLEOTIDE SEQUENCE [LARGE SCALE GENOMIC DNA]</scope>
    <source>
        <strain evidence="1 2">JCM 11136</strain>
    </source>
</reference>
<dbReference type="RefSeq" id="WP_343948841.1">
    <property type="nucleotide sequence ID" value="NZ_BAAAHQ010000004.1"/>
</dbReference>
<keyword evidence="2" id="KW-1185">Reference proteome</keyword>
<proteinExistence type="predicted"/>
<dbReference type="EMBL" id="BAAAHQ010000004">
    <property type="protein sequence ID" value="GAA0917574.1"/>
    <property type="molecule type" value="Genomic_DNA"/>
</dbReference>
<sequence>MITEPLERLRAATRRIRELALHRTETGLTHQDSDDDVGTIGTDGALGYDPFPLLEALDRSGVRVAVVGQVAGIMHGSTELTGDLDLLWDGSPDHAPALAAAFAAAGARFLDDGGWSVAPEALLRPKAPFTSPVVGGDCCTPELAWGGLQVRDILGRALTAVDASGLRVHYVRRDDLVLMRRALGRPKDLRRADELDRS</sequence>
<evidence type="ECO:0000313" key="2">
    <source>
        <dbReference type="Proteomes" id="UP001501578"/>
    </source>
</evidence>
<organism evidence="1 2">
    <name type="scientific">Nonomuraea longicatena</name>
    <dbReference type="NCBI Taxonomy" id="83682"/>
    <lineage>
        <taxon>Bacteria</taxon>
        <taxon>Bacillati</taxon>
        <taxon>Actinomycetota</taxon>
        <taxon>Actinomycetes</taxon>
        <taxon>Streptosporangiales</taxon>
        <taxon>Streptosporangiaceae</taxon>
        <taxon>Nonomuraea</taxon>
    </lineage>
</organism>
<accession>A0ABN1NV38</accession>
<gene>
    <name evidence="1" type="ORF">GCM10009560_13710</name>
</gene>
<evidence type="ECO:0008006" key="3">
    <source>
        <dbReference type="Google" id="ProtNLM"/>
    </source>
</evidence>